<dbReference type="CDD" id="cd06257">
    <property type="entry name" value="DnaJ"/>
    <property type="match status" value="1"/>
</dbReference>
<dbReference type="InterPro" id="IPR036869">
    <property type="entry name" value="J_dom_sf"/>
</dbReference>
<organism evidence="3 4">
    <name type="scientific">Plakobranchus ocellatus</name>
    <dbReference type="NCBI Taxonomy" id="259542"/>
    <lineage>
        <taxon>Eukaryota</taxon>
        <taxon>Metazoa</taxon>
        <taxon>Spiralia</taxon>
        <taxon>Lophotrochozoa</taxon>
        <taxon>Mollusca</taxon>
        <taxon>Gastropoda</taxon>
        <taxon>Heterobranchia</taxon>
        <taxon>Euthyneura</taxon>
        <taxon>Panpulmonata</taxon>
        <taxon>Sacoglossa</taxon>
        <taxon>Placobranchoidea</taxon>
        <taxon>Plakobranchidae</taxon>
        <taxon>Plakobranchus</taxon>
    </lineage>
</organism>
<dbReference type="Gene3D" id="1.10.287.110">
    <property type="entry name" value="DnaJ domain"/>
    <property type="match status" value="1"/>
</dbReference>
<dbReference type="Pfam" id="PF00226">
    <property type="entry name" value="DnaJ"/>
    <property type="match status" value="1"/>
</dbReference>
<dbReference type="EMBL" id="BLXT01000474">
    <property type="protein sequence ID" value="GFN77451.1"/>
    <property type="molecule type" value="Genomic_DNA"/>
</dbReference>
<accession>A0AAV3Y5N2</accession>
<comment type="caution">
    <text evidence="3">The sequence shown here is derived from an EMBL/GenBank/DDBJ whole genome shotgun (WGS) entry which is preliminary data.</text>
</comment>
<dbReference type="Proteomes" id="UP000735302">
    <property type="component" value="Unassembled WGS sequence"/>
</dbReference>
<dbReference type="AlphaFoldDB" id="A0AAV3Y5N2"/>
<evidence type="ECO:0000313" key="3">
    <source>
        <dbReference type="EMBL" id="GFN77451.1"/>
    </source>
</evidence>
<proteinExistence type="predicted"/>
<keyword evidence="4" id="KW-1185">Reference proteome</keyword>
<dbReference type="PRINTS" id="PR00625">
    <property type="entry name" value="JDOMAIN"/>
</dbReference>
<reference evidence="3 4" key="1">
    <citation type="journal article" date="2021" name="Elife">
        <title>Chloroplast acquisition without the gene transfer in kleptoplastic sea slugs, Plakobranchus ocellatus.</title>
        <authorList>
            <person name="Maeda T."/>
            <person name="Takahashi S."/>
            <person name="Yoshida T."/>
            <person name="Shimamura S."/>
            <person name="Takaki Y."/>
            <person name="Nagai Y."/>
            <person name="Toyoda A."/>
            <person name="Suzuki Y."/>
            <person name="Arimoto A."/>
            <person name="Ishii H."/>
            <person name="Satoh N."/>
            <person name="Nishiyama T."/>
            <person name="Hasebe M."/>
            <person name="Maruyama T."/>
            <person name="Minagawa J."/>
            <person name="Obokata J."/>
            <person name="Shigenobu S."/>
        </authorList>
    </citation>
    <scope>NUCLEOTIDE SEQUENCE [LARGE SCALE GENOMIC DNA]</scope>
</reference>
<evidence type="ECO:0000259" key="2">
    <source>
        <dbReference type="PROSITE" id="PS50076"/>
    </source>
</evidence>
<dbReference type="PANTHER" id="PTHR44873:SF1">
    <property type="entry name" value="DNAJ HOMOLOG SUBFAMILY C MEMBER 30, MITOCHONDRIAL"/>
    <property type="match status" value="1"/>
</dbReference>
<sequence length="305" mass="35011">MGKPLFLQVLKSLLTPCRQEALVDLMAPSAYQGPFLITVTRILGVFKSTAKLKFKSVYSLSANKIIVCDFKKSKSSLATLQSCFRLYSAFSGIWTSPAGSSFTLTICPRNLVGAVRILHKYQRRDLSGRSSKNSATRYYDVLGVTPSATQHQIKAAYYNKSKLHHPDVSKSPRSHAIFAEISEAYEILSNPQKRRMYDKGIYTRAGSFKNAEEIKTKPPTFERGKHSPPHKLYNFDEHYRQHYNEIRERRAKEYKEFVNYQQKMLESRHRGRAENSYGHSNPNESFLLFIFTLAIWAMVIGFKDN</sequence>
<dbReference type="SUPFAM" id="SSF46565">
    <property type="entry name" value="Chaperone J-domain"/>
    <property type="match status" value="1"/>
</dbReference>
<dbReference type="PANTHER" id="PTHR44873">
    <property type="entry name" value="DNAJ HOMOLOG SUBFAMILY C MEMBER 30, MITOCHONDRIAL"/>
    <property type="match status" value="1"/>
</dbReference>
<evidence type="ECO:0000313" key="4">
    <source>
        <dbReference type="Proteomes" id="UP000735302"/>
    </source>
</evidence>
<protein>
    <submittedName>
        <fullName evidence="3">Dnaj subfamily c member</fullName>
    </submittedName>
</protein>
<name>A0AAV3Y5N2_9GAST</name>
<dbReference type="InterPro" id="IPR001623">
    <property type="entry name" value="DnaJ_domain"/>
</dbReference>
<dbReference type="PROSITE" id="PS00636">
    <property type="entry name" value="DNAJ_1"/>
    <property type="match status" value="1"/>
</dbReference>
<evidence type="ECO:0000256" key="1">
    <source>
        <dbReference type="SAM" id="Phobius"/>
    </source>
</evidence>
<dbReference type="PROSITE" id="PS50076">
    <property type="entry name" value="DNAJ_2"/>
    <property type="match status" value="1"/>
</dbReference>
<keyword evidence="1" id="KW-0472">Membrane</keyword>
<keyword evidence="1" id="KW-1133">Transmembrane helix</keyword>
<feature type="transmembrane region" description="Helical" evidence="1">
    <location>
        <begin position="285"/>
        <end position="302"/>
    </location>
</feature>
<keyword evidence="1" id="KW-0812">Transmembrane</keyword>
<feature type="domain" description="J" evidence="2">
    <location>
        <begin position="137"/>
        <end position="201"/>
    </location>
</feature>
<dbReference type="InterPro" id="IPR053025">
    <property type="entry name" value="Mito_ATP_Synthase-Asso"/>
</dbReference>
<dbReference type="SMART" id="SM00271">
    <property type="entry name" value="DnaJ"/>
    <property type="match status" value="1"/>
</dbReference>
<gene>
    <name evidence="3" type="ORF">PoB_000395700</name>
</gene>
<dbReference type="InterPro" id="IPR018253">
    <property type="entry name" value="DnaJ_domain_CS"/>
</dbReference>